<dbReference type="RefSeq" id="WP_341582249.1">
    <property type="nucleotide sequence ID" value="NZ_CP101118.1"/>
</dbReference>
<protein>
    <recommendedName>
        <fullName evidence="3">Glycoside hydrolase family 57 N-terminal domain-containing protein</fullName>
    </recommendedName>
</protein>
<evidence type="ECO:0000313" key="4">
    <source>
        <dbReference type="EMBL" id="WZF89698.1"/>
    </source>
</evidence>
<dbReference type="EMBL" id="CP101118">
    <property type="protein sequence ID" value="WZF89698.1"/>
    <property type="molecule type" value="Genomic_DNA"/>
</dbReference>
<feature type="domain" description="Glycoside hydrolase family 57 N-terminal" evidence="3">
    <location>
        <begin position="18"/>
        <end position="150"/>
    </location>
</feature>
<gene>
    <name evidence="4" type="ORF">NLK58_05740</name>
</gene>
<reference evidence="4 5" key="1">
    <citation type="submission" date="2022-07" db="EMBL/GenBank/DDBJ databases">
        <title>A copper resistant bacterium isolated from sediment samples of deep sea hydrothermal areas.</title>
        <authorList>
            <person name="Zeng X."/>
        </authorList>
    </citation>
    <scope>NUCLEOTIDE SEQUENCE [LARGE SCALE GENOMIC DNA]</scope>
    <source>
        <strain evidence="5">CuT 6</strain>
    </source>
</reference>
<evidence type="ECO:0000256" key="1">
    <source>
        <dbReference type="ARBA" id="ARBA00006821"/>
    </source>
</evidence>
<proteinExistence type="inferred from homology"/>
<dbReference type="InterPro" id="IPR004300">
    <property type="entry name" value="Glyco_hydro_57_N"/>
</dbReference>
<name>A0ABZ2W4N0_9GAMM</name>
<sequence>MRNSAVTELYAVFHLNLAFSSIDEEQHLDVVRRCYWPLLALIEQKSVPLGLEITLYTLECIARVDSRWVERFKELLHAGRCELIASGDSQIIGPLVPVEVNRWNLALGQQGYQNILGVTPRLAFINEQTVSPGLLDVYAEAGFEAVVIEWDNPASHNADWPRDAFWHPGTLMSAKGRAVKVLWNSAVAFQKFQRYAHQDITLDDYLDALKHMTRNACCCFPLYGSDAEVFDYRPGRYSVEAECEGGEWSRLMHLFERLSLEGEYRWTLPREALLHWRDDAPLSLASAQYPISVKKQAKYNVTRWALSGRNDLALNSLCFHRFEALKNKAMATDEEWRDLCRLWASDFRTHLTRRRYNALCSDVDLNAQPPVSIPGTAQPGVPQGMTVNLDEARQYLSVETDGLRLILNMKRGMSIVSLAFAEHDWDPVMGTHFHGHFDHIGFSADFYSNHLVLERFRERDRVTDLASIDWTLSQEEGRLLVNARLETSQGRLRKHYRIGESEIECGFAFAEPDRPEASLRLGFITLIDCENRPWIACHNGGDVEESIVVDKDIDHGRPVSSIVSASAALGATTGELKFGSGARGLRLTWEPSKCAALPMVSSHKVNRRYLNRLWFSLIEADETLKPGGLLPAFHYTLRAWTQGNENA</sequence>
<accession>A0ABZ2W4N0</accession>
<organism evidence="4 5">
    <name type="scientific">Marinobacter metalliresistant</name>
    <dbReference type="NCBI Taxonomy" id="2961995"/>
    <lineage>
        <taxon>Bacteria</taxon>
        <taxon>Pseudomonadati</taxon>
        <taxon>Pseudomonadota</taxon>
        <taxon>Gammaproteobacteria</taxon>
        <taxon>Pseudomonadales</taxon>
        <taxon>Marinobacteraceae</taxon>
        <taxon>Marinobacter</taxon>
    </lineage>
</organism>
<evidence type="ECO:0000313" key="5">
    <source>
        <dbReference type="Proteomes" id="UP001475781"/>
    </source>
</evidence>
<dbReference type="Proteomes" id="UP001475781">
    <property type="component" value="Chromosome"/>
</dbReference>
<dbReference type="PANTHER" id="PTHR36306:SF1">
    <property type="entry name" value="ALPHA-AMYLASE-RELATED"/>
    <property type="match status" value="1"/>
</dbReference>
<evidence type="ECO:0000259" key="3">
    <source>
        <dbReference type="Pfam" id="PF03065"/>
    </source>
</evidence>
<dbReference type="SUPFAM" id="SSF88713">
    <property type="entry name" value="Glycoside hydrolase/deacetylase"/>
    <property type="match status" value="1"/>
</dbReference>
<dbReference type="Gene3D" id="3.20.110.20">
    <property type="match status" value="1"/>
</dbReference>
<dbReference type="InterPro" id="IPR052046">
    <property type="entry name" value="GH57_Enzymes"/>
</dbReference>
<dbReference type="PANTHER" id="PTHR36306">
    <property type="entry name" value="ALPHA-AMYLASE-RELATED-RELATED"/>
    <property type="match status" value="1"/>
</dbReference>
<keyword evidence="2" id="KW-0119">Carbohydrate metabolism</keyword>
<keyword evidence="5" id="KW-1185">Reference proteome</keyword>
<comment type="similarity">
    <text evidence="1">Belongs to the glycosyl hydrolase 57 family.</text>
</comment>
<evidence type="ECO:0000256" key="2">
    <source>
        <dbReference type="ARBA" id="ARBA00023277"/>
    </source>
</evidence>
<dbReference type="InterPro" id="IPR011330">
    <property type="entry name" value="Glyco_hydro/deAcase_b/a-brl"/>
</dbReference>
<dbReference type="Pfam" id="PF03065">
    <property type="entry name" value="Glyco_hydro_57"/>
    <property type="match status" value="1"/>
</dbReference>
<dbReference type="CDD" id="cd10794">
    <property type="entry name" value="GH57N_PfGalA_like"/>
    <property type="match status" value="1"/>
</dbReference>